<dbReference type="NCBIfam" id="NF005559">
    <property type="entry name" value="PRK07231.1"/>
    <property type="match status" value="1"/>
</dbReference>
<protein>
    <submittedName>
        <fullName evidence="3">Cyclopentanol dehydrogenase</fullName>
    </submittedName>
</protein>
<proteinExistence type="inferred from homology"/>
<dbReference type="RefSeq" id="WP_110041656.1">
    <property type="nucleotide sequence ID" value="NZ_QGTL01000021.1"/>
</dbReference>
<reference evidence="3 4" key="1">
    <citation type="submission" date="2018-05" db="EMBL/GenBank/DDBJ databases">
        <title>Genomic Encyclopedia of Type Strains, Phase IV (KMG-IV): sequencing the most valuable type-strain genomes for metagenomic binning, comparative biology and taxonomic classification.</title>
        <authorList>
            <person name="Goeker M."/>
        </authorList>
    </citation>
    <scope>NUCLEOTIDE SEQUENCE [LARGE SCALE GENOMIC DNA]</scope>
    <source>
        <strain evidence="3 4">DSM 44717</strain>
    </source>
</reference>
<keyword evidence="4" id="KW-1185">Reference proteome</keyword>
<dbReference type="PRINTS" id="PR00080">
    <property type="entry name" value="SDRFAMILY"/>
</dbReference>
<dbReference type="InterPro" id="IPR020904">
    <property type="entry name" value="Sc_DH/Rdtase_CS"/>
</dbReference>
<evidence type="ECO:0000256" key="2">
    <source>
        <dbReference type="ARBA" id="ARBA00023002"/>
    </source>
</evidence>
<dbReference type="Gene3D" id="3.40.50.720">
    <property type="entry name" value="NAD(P)-binding Rossmann-like Domain"/>
    <property type="match status" value="1"/>
</dbReference>
<dbReference type="InterPro" id="IPR036291">
    <property type="entry name" value="NAD(P)-bd_dom_sf"/>
</dbReference>
<dbReference type="InterPro" id="IPR002347">
    <property type="entry name" value="SDR_fam"/>
</dbReference>
<gene>
    <name evidence="3" type="ORF">DFR69_12136</name>
</gene>
<organism evidence="3 4">
    <name type="scientific">Nocardia neocaledoniensis</name>
    <dbReference type="NCBI Taxonomy" id="236511"/>
    <lineage>
        <taxon>Bacteria</taxon>
        <taxon>Bacillati</taxon>
        <taxon>Actinomycetota</taxon>
        <taxon>Actinomycetes</taxon>
        <taxon>Mycobacteriales</taxon>
        <taxon>Nocardiaceae</taxon>
        <taxon>Nocardia</taxon>
    </lineage>
</organism>
<evidence type="ECO:0000313" key="3">
    <source>
        <dbReference type="EMBL" id="PWV67586.1"/>
    </source>
</evidence>
<dbReference type="PANTHER" id="PTHR43669">
    <property type="entry name" value="5-KETO-D-GLUCONATE 5-REDUCTASE"/>
    <property type="match status" value="1"/>
</dbReference>
<dbReference type="Pfam" id="PF13561">
    <property type="entry name" value="adh_short_C2"/>
    <property type="match status" value="1"/>
</dbReference>
<dbReference type="PRINTS" id="PR00081">
    <property type="entry name" value="GDHRDH"/>
</dbReference>
<dbReference type="Proteomes" id="UP000246410">
    <property type="component" value="Unassembled WGS sequence"/>
</dbReference>
<dbReference type="AlphaFoldDB" id="A0A317N132"/>
<name>A0A317N132_9NOCA</name>
<evidence type="ECO:0000256" key="1">
    <source>
        <dbReference type="ARBA" id="ARBA00006484"/>
    </source>
</evidence>
<dbReference type="EMBL" id="QGTL01000021">
    <property type="protein sequence ID" value="PWV67586.1"/>
    <property type="molecule type" value="Genomic_DNA"/>
</dbReference>
<evidence type="ECO:0000313" key="4">
    <source>
        <dbReference type="Proteomes" id="UP000246410"/>
    </source>
</evidence>
<dbReference type="SUPFAM" id="SSF51735">
    <property type="entry name" value="NAD(P)-binding Rossmann-fold domains"/>
    <property type="match status" value="1"/>
</dbReference>
<dbReference type="PROSITE" id="PS00061">
    <property type="entry name" value="ADH_SHORT"/>
    <property type="match status" value="1"/>
</dbReference>
<dbReference type="GO" id="GO:0016491">
    <property type="term" value="F:oxidoreductase activity"/>
    <property type="evidence" value="ECO:0007669"/>
    <property type="project" value="UniProtKB-KW"/>
</dbReference>
<comment type="similarity">
    <text evidence="1">Belongs to the short-chain dehydrogenases/reductases (SDR) family.</text>
</comment>
<comment type="caution">
    <text evidence="3">The sequence shown here is derived from an EMBL/GenBank/DDBJ whole genome shotgun (WGS) entry which is preliminary data.</text>
</comment>
<dbReference type="PANTHER" id="PTHR43669:SF3">
    <property type="entry name" value="ALCOHOL DEHYDROGENASE, PUTATIVE (AFU_ORTHOLOGUE AFUA_3G03445)-RELATED"/>
    <property type="match status" value="1"/>
</dbReference>
<keyword evidence="2" id="KW-0560">Oxidoreductase</keyword>
<dbReference type="FunFam" id="3.40.50.720:FF:000084">
    <property type="entry name" value="Short-chain dehydrogenase reductase"/>
    <property type="match status" value="1"/>
</dbReference>
<accession>A0A317N132</accession>
<sequence length="252" mass="26089">MDRLKDKVALITGAASGMGAADARRFAAEGASVVVSDLRVDAAAEVADEIKAAGGSAVAVGLDVTDPEQWQAATARTVEEFGGLDILISNAGLPGAPCTWDEASLDDFKKAIDINVYAHFHGIQAVLPHLRARGGGSIVVLSSIAGLIIWPNLHPSYSASKGASRLLAKNAGVDLAKEGIRVNSVHPGIIHTPQSDYLVSDPDVLPALLAGIPLGRVGQPEEVANLVLFLASDEASYITGQEFVIDGGYTAM</sequence>